<evidence type="ECO:0000256" key="1">
    <source>
        <dbReference type="ARBA" id="ARBA00022553"/>
    </source>
</evidence>
<accession>A0A0H3ABR5</accession>
<dbReference type="Gene3D" id="1.10.8.60">
    <property type="match status" value="1"/>
</dbReference>
<dbReference type="GO" id="GO:0000160">
    <property type="term" value="P:phosphorelay signal transduction system"/>
    <property type="evidence" value="ECO:0007669"/>
    <property type="project" value="UniProtKB-KW"/>
</dbReference>
<dbReference type="InterPro" id="IPR025943">
    <property type="entry name" value="Sigma_54_int_dom_ATP-bd_2"/>
</dbReference>
<dbReference type="Pfam" id="PF00158">
    <property type="entry name" value="Sigma54_activat"/>
    <property type="match status" value="1"/>
</dbReference>
<dbReference type="InterPro" id="IPR002197">
    <property type="entry name" value="HTH_Fis"/>
</dbReference>
<evidence type="ECO:0000256" key="2">
    <source>
        <dbReference type="ARBA" id="ARBA00022741"/>
    </source>
</evidence>
<sequence length="454" mass="50463">MTPHSILLVEDELSMRLGMQHALSRAGYEVAAADTAEAARHALHRRPFDLVITDLRLPGMSGMELLDSIREMHPGTGVILITAFPEVELAVQAIKAGAFDFLCKPFQSDGLLIAVERFFRFLDLKRENDRLRGEREEGEFIGESPAMLKVFDRIRALADACVPVLVLGPSGSGKELVAGALHRRSKRRDRPFIKINCAALPEQLLESELFGHEKGAFTGAQQARIGKFEAADGGTLFFDEVGEMPLPLQAKLLRVLEDQEVTPVGGNTPRKVNVRTVFATARNLEEAIADGRFREDLYYRINVVPVTLPPLRERGSDVALLTERFLRRFCALHERQATLSEQARLALLAYDYPGNVRELRNAVEHAVLLCTEGEIHVGHLPERIRAATQSMPPACDDDAGDTPASLAEGVARFERRRIMEALERTGGRKIQAADLLGISRKQLWLKLKELSIDI</sequence>
<dbReference type="PANTHER" id="PTHR32071">
    <property type="entry name" value="TRANSCRIPTIONAL REGULATORY PROTEIN"/>
    <property type="match status" value="1"/>
</dbReference>
<keyword evidence="3" id="KW-0067">ATP-binding</keyword>
<dbReference type="Proteomes" id="UP000009173">
    <property type="component" value="Chromosome"/>
</dbReference>
<dbReference type="SUPFAM" id="SSF52172">
    <property type="entry name" value="CheY-like"/>
    <property type="match status" value="1"/>
</dbReference>
<evidence type="ECO:0000259" key="9">
    <source>
        <dbReference type="PROSITE" id="PS50045"/>
    </source>
</evidence>
<dbReference type="AlphaFoldDB" id="A0A0H3ABR5"/>
<dbReference type="Pfam" id="PF25601">
    <property type="entry name" value="AAA_lid_14"/>
    <property type="match status" value="1"/>
</dbReference>
<dbReference type="GO" id="GO:0043565">
    <property type="term" value="F:sequence-specific DNA binding"/>
    <property type="evidence" value="ECO:0007669"/>
    <property type="project" value="InterPro"/>
</dbReference>
<dbReference type="Gene3D" id="1.10.10.60">
    <property type="entry name" value="Homeodomain-like"/>
    <property type="match status" value="1"/>
</dbReference>
<proteinExistence type="predicted"/>
<keyword evidence="7" id="KW-0804">Transcription</keyword>
<dbReference type="Pfam" id="PF00072">
    <property type="entry name" value="Response_reg"/>
    <property type="match status" value="1"/>
</dbReference>
<dbReference type="InterPro" id="IPR002078">
    <property type="entry name" value="Sigma_54_int"/>
</dbReference>
<keyword evidence="1 8" id="KW-0597">Phosphoprotein</keyword>
<evidence type="ECO:0000256" key="8">
    <source>
        <dbReference type="PROSITE-ProRule" id="PRU00169"/>
    </source>
</evidence>
<dbReference type="Gene3D" id="3.40.50.2300">
    <property type="match status" value="1"/>
</dbReference>
<dbReference type="Gene3D" id="3.40.50.300">
    <property type="entry name" value="P-loop containing nucleotide triphosphate hydrolases"/>
    <property type="match status" value="1"/>
</dbReference>
<dbReference type="RefSeq" id="WP_010937429.1">
    <property type="nucleotide sequence ID" value="NC_008751.1"/>
</dbReference>
<dbReference type="PROSITE" id="PS50110">
    <property type="entry name" value="RESPONSE_REGULATORY"/>
    <property type="match status" value="1"/>
</dbReference>
<evidence type="ECO:0000256" key="5">
    <source>
        <dbReference type="ARBA" id="ARBA00023015"/>
    </source>
</evidence>
<dbReference type="HOGENOM" id="CLU_000445_0_6_7"/>
<dbReference type="KEGG" id="dvl:Dvul_2845"/>
<dbReference type="InterPro" id="IPR027417">
    <property type="entry name" value="P-loop_NTPase"/>
</dbReference>
<dbReference type="SUPFAM" id="SSF46689">
    <property type="entry name" value="Homeodomain-like"/>
    <property type="match status" value="1"/>
</dbReference>
<protein>
    <submittedName>
        <fullName evidence="11">Sigma54 specific transcriptional regulator, Fis family</fullName>
    </submittedName>
</protein>
<evidence type="ECO:0000259" key="10">
    <source>
        <dbReference type="PROSITE" id="PS50110"/>
    </source>
</evidence>
<feature type="domain" description="Sigma-54 factor interaction" evidence="9">
    <location>
        <begin position="140"/>
        <end position="368"/>
    </location>
</feature>
<dbReference type="GO" id="GO:0005524">
    <property type="term" value="F:ATP binding"/>
    <property type="evidence" value="ECO:0007669"/>
    <property type="project" value="UniProtKB-KW"/>
</dbReference>
<dbReference type="SMART" id="SM00382">
    <property type="entry name" value="AAA"/>
    <property type="match status" value="1"/>
</dbReference>
<keyword evidence="2" id="KW-0547">Nucleotide-binding</keyword>
<dbReference type="GO" id="GO:0006355">
    <property type="term" value="P:regulation of DNA-templated transcription"/>
    <property type="evidence" value="ECO:0007669"/>
    <property type="project" value="InterPro"/>
</dbReference>
<dbReference type="PROSITE" id="PS00676">
    <property type="entry name" value="SIGMA54_INTERACT_2"/>
    <property type="match status" value="1"/>
</dbReference>
<dbReference type="InterPro" id="IPR058031">
    <property type="entry name" value="AAA_lid_NorR"/>
</dbReference>
<dbReference type="CDD" id="cd00009">
    <property type="entry name" value="AAA"/>
    <property type="match status" value="1"/>
</dbReference>
<dbReference type="InterPro" id="IPR011006">
    <property type="entry name" value="CheY-like_superfamily"/>
</dbReference>
<evidence type="ECO:0000256" key="3">
    <source>
        <dbReference type="ARBA" id="ARBA00022840"/>
    </source>
</evidence>
<evidence type="ECO:0000313" key="12">
    <source>
        <dbReference type="Proteomes" id="UP000009173"/>
    </source>
</evidence>
<dbReference type="FunFam" id="3.40.50.300:FF:000006">
    <property type="entry name" value="DNA-binding transcriptional regulator NtrC"/>
    <property type="match status" value="1"/>
</dbReference>
<evidence type="ECO:0000313" key="11">
    <source>
        <dbReference type="EMBL" id="ABM29856.1"/>
    </source>
</evidence>
<dbReference type="InterPro" id="IPR025944">
    <property type="entry name" value="Sigma_54_int_dom_CS"/>
</dbReference>
<dbReference type="PRINTS" id="PR01590">
    <property type="entry name" value="HTHFIS"/>
</dbReference>
<keyword evidence="4" id="KW-0902">Two-component regulatory system</keyword>
<evidence type="ECO:0000256" key="7">
    <source>
        <dbReference type="ARBA" id="ARBA00023163"/>
    </source>
</evidence>
<feature type="modified residue" description="4-aspartylphosphate" evidence="8">
    <location>
        <position position="54"/>
    </location>
</feature>
<dbReference type="EMBL" id="CP000527">
    <property type="protein sequence ID" value="ABM29856.1"/>
    <property type="molecule type" value="Genomic_DNA"/>
</dbReference>
<evidence type="ECO:0000256" key="4">
    <source>
        <dbReference type="ARBA" id="ARBA00023012"/>
    </source>
</evidence>
<dbReference type="PROSITE" id="PS50045">
    <property type="entry name" value="SIGMA54_INTERACT_4"/>
    <property type="match status" value="1"/>
</dbReference>
<gene>
    <name evidence="11" type="ordered locus">Dvul_2845</name>
</gene>
<dbReference type="InterPro" id="IPR009057">
    <property type="entry name" value="Homeodomain-like_sf"/>
</dbReference>
<dbReference type="FunFam" id="3.40.50.2300:FF:000018">
    <property type="entry name" value="DNA-binding transcriptional regulator NtrC"/>
    <property type="match status" value="1"/>
</dbReference>
<keyword evidence="6" id="KW-0238">DNA-binding</keyword>
<name>A0A0H3ABR5_NITV4</name>
<keyword evidence="5" id="KW-0805">Transcription regulation</keyword>
<dbReference type="PANTHER" id="PTHR32071:SF57">
    <property type="entry name" value="C4-DICARBOXYLATE TRANSPORT TRANSCRIPTIONAL REGULATORY PROTEIN DCTD"/>
    <property type="match status" value="1"/>
</dbReference>
<feature type="domain" description="Response regulatory" evidence="10">
    <location>
        <begin position="5"/>
        <end position="119"/>
    </location>
</feature>
<dbReference type="SUPFAM" id="SSF52540">
    <property type="entry name" value="P-loop containing nucleoside triphosphate hydrolases"/>
    <property type="match status" value="1"/>
</dbReference>
<dbReference type="InterPro" id="IPR001789">
    <property type="entry name" value="Sig_transdc_resp-reg_receiver"/>
</dbReference>
<dbReference type="SMR" id="A0A0H3ABR5"/>
<dbReference type="SMART" id="SM00448">
    <property type="entry name" value="REC"/>
    <property type="match status" value="1"/>
</dbReference>
<dbReference type="Pfam" id="PF02954">
    <property type="entry name" value="HTH_8"/>
    <property type="match status" value="1"/>
</dbReference>
<reference evidence="12" key="1">
    <citation type="journal article" date="2009" name="Environ. Microbiol.">
        <title>Contribution of mobile genetic elements to Desulfovibrio vulgaris genome plasticity.</title>
        <authorList>
            <person name="Walker C.B."/>
            <person name="Stolyar S."/>
            <person name="Chivian D."/>
            <person name="Pinel N."/>
            <person name="Gabster J.A."/>
            <person name="Dehal P.S."/>
            <person name="He Z."/>
            <person name="Yang Z.K."/>
            <person name="Yen H.C."/>
            <person name="Zhou J."/>
            <person name="Wall J.D."/>
            <person name="Hazen T.C."/>
            <person name="Arkin A.P."/>
            <person name="Stahl D.A."/>
        </authorList>
    </citation>
    <scope>NUCLEOTIDE SEQUENCE [LARGE SCALE GENOMIC DNA]</scope>
    <source>
        <strain evidence="12">DP4</strain>
    </source>
</reference>
<dbReference type="PROSITE" id="PS00688">
    <property type="entry name" value="SIGMA54_INTERACT_3"/>
    <property type="match status" value="1"/>
</dbReference>
<organism evidence="11 12">
    <name type="scientific">Nitratidesulfovibrio vulgaris (strain DP4)</name>
    <name type="common">Desulfovibrio vulgaris</name>
    <dbReference type="NCBI Taxonomy" id="391774"/>
    <lineage>
        <taxon>Bacteria</taxon>
        <taxon>Pseudomonadati</taxon>
        <taxon>Thermodesulfobacteriota</taxon>
        <taxon>Desulfovibrionia</taxon>
        <taxon>Desulfovibrionales</taxon>
        <taxon>Desulfovibrionaceae</taxon>
        <taxon>Nitratidesulfovibrio</taxon>
    </lineage>
</organism>
<evidence type="ECO:0000256" key="6">
    <source>
        <dbReference type="ARBA" id="ARBA00023125"/>
    </source>
</evidence>
<dbReference type="InterPro" id="IPR003593">
    <property type="entry name" value="AAA+_ATPase"/>
</dbReference>